<dbReference type="PANTHER" id="PTHR36932">
    <property type="entry name" value="CAPSULAR POLYSACCHARIDE BIOSYNTHESIS PROTEIN"/>
    <property type="match status" value="1"/>
</dbReference>
<dbReference type="InterPro" id="IPR042099">
    <property type="entry name" value="ANL_N_sf"/>
</dbReference>
<protein>
    <submittedName>
        <fullName evidence="1">Phenylacetate--CoA ligase family protein</fullName>
    </submittedName>
</protein>
<organism evidence="1 2">
    <name type="scientific">Clostridium cibarium</name>
    <dbReference type="NCBI Taxonomy" id="2762247"/>
    <lineage>
        <taxon>Bacteria</taxon>
        <taxon>Bacillati</taxon>
        <taxon>Bacillota</taxon>
        <taxon>Clostridia</taxon>
        <taxon>Eubacteriales</taxon>
        <taxon>Clostridiaceae</taxon>
        <taxon>Clostridium</taxon>
    </lineage>
</organism>
<dbReference type="EMBL" id="JACSRA010000034">
    <property type="protein sequence ID" value="MBD7913064.1"/>
    <property type="molecule type" value="Genomic_DNA"/>
</dbReference>
<proteinExistence type="predicted"/>
<sequence length="410" mass="48034">MNVYNYQLLKNRKKLIELLSYARSNVPAYRKIKRDVSYYISSYEAWCELPIIKKDDIKLNWDNFIKNKDILDNPNAILQHTSGSSGEPLRIIKNRQEELRLTKKMWKTRKMFHKDIMKWKLLYFYRNLESNKLNALRIGDNNDYLDLSEKSFEKYINEILEFDPDWIIGAPIAVNKFANFCGDRNIVLSNIKMVELYGEQILPYQKNNIATKICNNIINHYGSRETGIISYQCFNEYMHAWDDELFFELFESGKPTMSDGLGELVVTVLSNKEMPLIRYVLGDYVKMKYHQKQCSCGNKSLITIEPIGGRISDLVYTSKKIVSSGIFDTIFSRFILKYPGLIKEFQVIQKDRGIFDIKIVQENKIDSIALKEIQNTLNEYLDEPQINFEYVDSIKSMNSGKTKSFISLKK</sequence>
<dbReference type="SUPFAM" id="SSF56801">
    <property type="entry name" value="Acetyl-CoA synthetase-like"/>
    <property type="match status" value="1"/>
</dbReference>
<accession>A0ABR8PY36</accession>
<reference evidence="1 2" key="1">
    <citation type="submission" date="2020-08" db="EMBL/GenBank/DDBJ databases">
        <title>A Genomic Blueprint of the Chicken Gut Microbiome.</title>
        <authorList>
            <person name="Gilroy R."/>
            <person name="Ravi A."/>
            <person name="Getino M."/>
            <person name="Pursley I."/>
            <person name="Horton D.L."/>
            <person name="Alikhan N.-F."/>
            <person name="Baker D."/>
            <person name="Gharbi K."/>
            <person name="Hall N."/>
            <person name="Watson M."/>
            <person name="Adriaenssens E.M."/>
            <person name="Foster-Nyarko E."/>
            <person name="Jarju S."/>
            <person name="Secka A."/>
            <person name="Antonio M."/>
            <person name="Oren A."/>
            <person name="Chaudhuri R."/>
            <person name="La Ragione R.M."/>
            <person name="Hildebrand F."/>
            <person name="Pallen M.J."/>
        </authorList>
    </citation>
    <scope>NUCLEOTIDE SEQUENCE [LARGE SCALE GENOMIC DNA]</scope>
    <source>
        <strain evidence="1 2">Sa3CVN1</strain>
    </source>
</reference>
<name>A0ABR8PY36_9CLOT</name>
<dbReference type="Proteomes" id="UP000627781">
    <property type="component" value="Unassembled WGS sequence"/>
</dbReference>
<keyword evidence="2" id="KW-1185">Reference proteome</keyword>
<evidence type="ECO:0000313" key="2">
    <source>
        <dbReference type="Proteomes" id="UP000627781"/>
    </source>
</evidence>
<dbReference type="InterPro" id="IPR053158">
    <property type="entry name" value="CapK_Type1_Caps_Biosynth"/>
</dbReference>
<evidence type="ECO:0000313" key="1">
    <source>
        <dbReference type="EMBL" id="MBD7913064.1"/>
    </source>
</evidence>
<comment type="caution">
    <text evidence="1">The sequence shown here is derived from an EMBL/GenBank/DDBJ whole genome shotgun (WGS) entry which is preliminary data.</text>
</comment>
<dbReference type="RefSeq" id="WP_191769980.1">
    <property type="nucleotide sequence ID" value="NZ_JACSRA010000034.1"/>
</dbReference>
<dbReference type="GO" id="GO:0016874">
    <property type="term" value="F:ligase activity"/>
    <property type="evidence" value="ECO:0007669"/>
    <property type="project" value="UniProtKB-KW"/>
</dbReference>
<keyword evidence="1" id="KW-0436">Ligase</keyword>
<gene>
    <name evidence="1" type="ORF">H9661_17055</name>
</gene>
<dbReference type="PANTHER" id="PTHR36932:SF1">
    <property type="entry name" value="CAPSULAR POLYSACCHARIDE BIOSYNTHESIS PROTEIN"/>
    <property type="match status" value="1"/>
</dbReference>
<dbReference type="Gene3D" id="3.40.50.12780">
    <property type="entry name" value="N-terminal domain of ligase-like"/>
    <property type="match status" value="1"/>
</dbReference>